<organism evidence="1 2">
    <name type="scientific">Coprococcus catus GD/7</name>
    <dbReference type="NCBI Taxonomy" id="717962"/>
    <lineage>
        <taxon>Bacteria</taxon>
        <taxon>Bacillati</taxon>
        <taxon>Bacillota</taxon>
        <taxon>Clostridia</taxon>
        <taxon>Lachnospirales</taxon>
        <taxon>Lachnospiraceae</taxon>
        <taxon>Coprococcus</taxon>
    </lineage>
</organism>
<dbReference type="PATRIC" id="fig|717962.3.peg.1343"/>
<dbReference type="KEGG" id="cct:CC1_15080"/>
<dbReference type="HOGENOM" id="CLU_2768729_0_0_9"/>
<evidence type="ECO:0000313" key="1">
    <source>
        <dbReference type="EMBL" id="CBK80283.1"/>
    </source>
</evidence>
<evidence type="ECO:0000313" key="2">
    <source>
        <dbReference type="Proteomes" id="UP000008798"/>
    </source>
</evidence>
<protein>
    <submittedName>
        <fullName evidence="1">Uncharacterized protein</fullName>
    </submittedName>
</protein>
<dbReference type="STRING" id="717962.CC1_15080"/>
<gene>
    <name evidence="1" type="ORF">CC1_15080</name>
</gene>
<dbReference type="AlphaFoldDB" id="D4J7G2"/>
<dbReference type="EMBL" id="FP929038">
    <property type="protein sequence ID" value="CBK80283.1"/>
    <property type="molecule type" value="Genomic_DNA"/>
</dbReference>
<name>D4J7G2_9FIRM</name>
<accession>D4J7G2</accession>
<reference evidence="1 2" key="2">
    <citation type="submission" date="2010-03" db="EMBL/GenBank/DDBJ databases">
        <authorList>
            <person name="Pajon A."/>
        </authorList>
    </citation>
    <scope>NUCLEOTIDE SEQUENCE [LARGE SCALE GENOMIC DNA]</scope>
    <source>
        <strain evidence="1 2">GD/7</strain>
    </source>
</reference>
<reference evidence="1 2" key="1">
    <citation type="submission" date="2010-03" db="EMBL/GenBank/DDBJ databases">
        <title>The genome sequence of Coprococcus catus GD/7.</title>
        <authorList>
            <consortium name="metaHIT consortium -- http://www.metahit.eu/"/>
            <person name="Pajon A."/>
            <person name="Turner K."/>
            <person name="Parkhill J."/>
            <person name="Duncan S."/>
            <person name="Flint H."/>
        </authorList>
    </citation>
    <scope>NUCLEOTIDE SEQUENCE [LARGE SCALE GENOMIC DNA]</scope>
    <source>
        <strain evidence="1 2">GD/7</strain>
    </source>
</reference>
<sequence length="69" mass="8063">MHCKCGVRNYNNNCKSIQEEDKVLGKRCVICAFPSRWYMGDGSKVRMVAFIDKDDMNDVPDRVYKYGTY</sequence>
<dbReference type="Proteomes" id="UP000008798">
    <property type="component" value="Chromosome"/>
</dbReference>
<proteinExistence type="predicted"/>